<name>A0A140NJH6_PROSM</name>
<dbReference type="PATRIC" id="fig|1157951.4.peg.920"/>
<gene>
    <name evidence="2" type="ordered locus">S70_04640</name>
</gene>
<feature type="region of interest" description="Disordered" evidence="1">
    <location>
        <begin position="197"/>
        <end position="217"/>
    </location>
</feature>
<proteinExistence type="predicted"/>
<protein>
    <submittedName>
        <fullName evidence="2">Uncharacterized protein</fullName>
    </submittedName>
</protein>
<dbReference type="KEGG" id="psi:S70_04640"/>
<dbReference type="Proteomes" id="UP000005012">
    <property type="component" value="Chromosome"/>
</dbReference>
<evidence type="ECO:0000256" key="1">
    <source>
        <dbReference type="SAM" id="MobiDB-lite"/>
    </source>
</evidence>
<organism evidence="2 3">
    <name type="scientific">Providencia stuartii (strain MRSN 2154)</name>
    <dbReference type="NCBI Taxonomy" id="1157951"/>
    <lineage>
        <taxon>Bacteria</taxon>
        <taxon>Pseudomonadati</taxon>
        <taxon>Pseudomonadota</taxon>
        <taxon>Gammaproteobacteria</taxon>
        <taxon>Enterobacterales</taxon>
        <taxon>Morganellaceae</taxon>
        <taxon>Providencia</taxon>
    </lineage>
</organism>
<evidence type="ECO:0000313" key="2">
    <source>
        <dbReference type="EMBL" id="AFH92808.1"/>
    </source>
</evidence>
<accession>A0A140NJH6</accession>
<dbReference type="RefSeq" id="WP_014656508.1">
    <property type="nucleotide sequence ID" value="NC_017731.1"/>
</dbReference>
<dbReference type="EMBL" id="CP003488">
    <property type="protein sequence ID" value="AFH92808.1"/>
    <property type="molecule type" value="Genomic_DNA"/>
</dbReference>
<dbReference type="AlphaFoldDB" id="A0A140NJH6"/>
<reference evidence="2 3" key="1">
    <citation type="journal article" date="2012" name="J. Bacteriol.">
        <title>Complete Genome Sequence of Providencia stuartii Clinical Isolate MRSN 2154.</title>
        <authorList>
            <person name="Clifford R.J."/>
            <person name="Hang J."/>
            <person name="Riley M.C."/>
            <person name="Onmus-Leone F."/>
            <person name="Kuschner R.A."/>
            <person name="Lesho E.P."/>
            <person name="Waterman P.E."/>
        </authorList>
    </citation>
    <scope>NUCLEOTIDE SEQUENCE [LARGE SCALE GENOMIC DNA]</scope>
    <source>
        <strain evidence="2 3">MRSN 2154</strain>
    </source>
</reference>
<sequence length="217" mass="24821">MSFSGKKISKNKRESVGGKDFIFDRVTFSSDDGKFRTQFLFDYKMFMKKANRETLQRIRGNITHIVYRNTISTSERDERSFFTKLFDGFSMTKEDKPATTKEKRIELLIEETPTQAELNSILEFYDDGFPIKSSWDNIGFKEGGKQSETKWFNEYVLRDSFTISYSAASKKHISAVSLANEISKHRDRFIAGLIEDQDSSDAANDDSGRARTSSGVG</sequence>
<evidence type="ECO:0000313" key="3">
    <source>
        <dbReference type="Proteomes" id="UP000005012"/>
    </source>
</evidence>
<dbReference type="HOGENOM" id="CLU_1271367_0_0_6"/>
<reference evidence="3" key="2">
    <citation type="submission" date="2012-04" db="EMBL/GenBank/DDBJ databases">
        <title>Complete genome sequence of Providencia stuartii clinical isolate MRSN 2154.</title>
        <authorList>
            <person name="Clifford R.J."/>
            <person name="Hang J."/>
            <person name="Riley M.C."/>
            <person name="Onmus-Leone F."/>
            <person name="Kuschner R.A."/>
            <person name="Lesho E.P."/>
            <person name="Waterman P.E."/>
        </authorList>
    </citation>
    <scope>NUCLEOTIDE SEQUENCE [LARGE SCALE GENOMIC DNA]</scope>
    <source>
        <strain evidence="3">MRSN 2154</strain>
    </source>
</reference>